<name>A0AC34G0I5_9BILA</name>
<protein>
    <submittedName>
        <fullName evidence="2">Uncharacterized protein</fullName>
    </submittedName>
</protein>
<accession>A0AC34G0I5</accession>
<sequence>MREHSIEIQLSKDELDYIREASSSQPSTSQQYGTNLTGINAGDQRANPYSASSAAASAASRNNRSSSNNASSLPSATTTPFSRQSSNGSLLKQALANRITPTMLAATTTTSPPQKQKNGFETMPSASSSSNSNGDVSASKKDIKDRKGSDTGSEMNKSLLTNPAWYRDQEGRTGYKPLGINKGAKEGAEIKELHKNTKSINQKIPVDVSPYQNITSPTKKQQFPPTSKPKQHAAKDISTLFCLSSNTNSMTTSEYENLLEATAAATNASEQNQQNSSSNKYKSKVKKDASSSDSDDTLVEEQVTSINQKRIAVVTTKSPAKTNPTESFPMHSNPESHSESNNKQVILDARGSTRSQPFSPETNYRESASEQQQPQRSSPLKHSSANENRKIRRDSSQSDVSKLSHKSVTFNDNVEINEIERSERRQLSVDTTSSSSDDDQNDGSMIDLDEHLMPLRKALRGSSSKEMPAMIKYVRDVKESPLKIDHLTVTPMNGSGSDVPEVSPTPLSQSWSSNDHSTETRSPTRSPQISPPKSPQRSPTRIPKPQFQNNFQPLPLPEKITQLRKTATQDSNNSFELQATFPKPDGMSDEEWRTMIQSIYVTETSSNDSRNLGKDVRDGENDSIHSFYLEDIYGPDIYQQQQFLDNDDENDLPG</sequence>
<evidence type="ECO:0000313" key="2">
    <source>
        <dbReference type="WBParaSite" id="ES5_v2.g23293.t1"/>
    </source>
</evidence>
<organism evidence="1 2">
    <name type="scientific">Panagrolaimus sp. ES5</name>
    <dbReference type="NCBI Taxonomy" id="591445"/>
    <lineage>
        <taxon>Eukaryota</taxon>
        <taxon>Metazoa</taxon>
        <taxon>Ecdysozoa</taxon>
        <taxon>Nematoda</taxon>
        <taxon>Chromadorea</taxon>
        <taxon>Rhabditida</taxon>
        <taxon>Tylenchina</taxon>
        <taxon>Panagrolaimomorpha</taxon>
        <taxon>Panagrolaimoidea</taxon>
        <taxon>Panagrolaimidae</taxon>
        <taxon>Panagrolaimus</taxon>
    </lineage>
</organism>
<dbReference type="WBParaSite" id="ES5_v2.g23293.t1">
    <property type="protein sequence ID" value="ES5_v2.g23293.t1"/>
    <property type="gene ID" value="ES5_v2.g23293"/>
</dbReference>
<reference evidence="2" key="1">
    <citation type="submission" date="2022-11" db="UniProtKB">
        <authorList>
            <consortium name="WormBaseParasite"/>
        </authorList>
    </citation>
    <scope>IDENTIFICATION</scope>
</reference>
<dbReference type="Proteomes" id="UP000887579">
    <property type="component" value="Unplaced"/>
</dbReference>
<evidence type="ECO:0000313" key="1">
    <source>
        <dbReference type="Proteomes" id="UP000887579"/>
    </source>
</evidence>
<proteinExistence type="predicted"/>